<evidence type="ECO:0000256" key="1">
    <source>
        <dbReference type="ARBA" id="ARBA00005695"/>
    </source>
</evidence>
<reference evidence="5" key="1">
    <citation type="journal article" date="2020" name="mSystems">
        <title>Genome- and Community-Level Interaction Insights into Carbon Utilization and Element Cycling Functions of Hydrothermarchaeota in Hydrothermal Sediment.</title>
        <authorList>
            <person name="Zhou Z."/>
            <person name="Liu Y."/>
            <person name="Xu W."/>
            <person name="Pan J."/>
            <person name="Luo Z.H."/>
            <person name="Li M."/>
        </authorList>
    </citation>
    <scope>NUCLEOTIDE SEQUENCE [LARGE SCALE GENOMIC DNA]</scope>
    <source>
        <strain evidence="5">SpSt-1179</strain>
    </source>
</reference>
<evidence type="ECO:0000256" key="2">
    <source>
        <dbReference type="ARBA" id="ARBA00022448"/>
    </source>
</evidence>
<dbReference type="Gene3D" id="3.90.76.10">
    <property type="entry name" value="Dipeptide-binding Protein, Domain 1"/>
    <property type="match status" value="1"/>
</dbReference>
<protein>
    <submittedName>
        <fullName evidence="5">ABC transporter substrate-binding protein</fullName>
    </submittedName>
</protein>
<dbReference type="InterPro" id="IPR000914">
    <property type="entry name" value="SBP_5_dom"/>
</dbReference>
<dbReference type="CDD" id="cd00995">
    <property type="entry name" value="PBP2_NikA_DppA_OppA_like"/>
    <property type="match status" value="1"/>
</dbReference>
<keyword evidence="3" id="KW-0732">Signal</keyword>
<proteinExistence type="inferred from homology"/>
<dbReference type="PANTHER" id="PTHR30290">
    <property type="entry name" value="PERIPLASMIC BINDING COMPONENT OF ABC TRANSPORTER"/>
    <property type="match status" value="1"/>
</dbReference>
<feature type="domain" description="Solute-binding protein family 5" evidence="4">
    <location>
        <begin position="67"/>
        <end position="414"/>
    </location>
</feature>
<gene>
    <name evidence="5" type="ORF">ENN47_09920</name>
</gene>
<organism evidence="5">
    <name type="scientific">Mesotoga infera</name>
    <dbReference type="NCBI Taxonomy" id="1236046"/>
    <lineage>
        <taxon>Bacteria</taxon>
        <taxon>Thermotogati</taxon>
        <taxon>Thermotogota</taxon>
        <taxon>Thermotogae</taxon>
        <taxon>Kosmotogales</taxon>
        <taxon>Kosmotogaceae</taxon>
        <taxon>Mesotoga</taxon>
    </lineage>
</organism>
<dbReference type="EMBL" id="DSBT01000305">
    <property type="protein sequence ID" value="HDP78478.1"/>
    <property type="molecule type" value="Genomic_DNA"/>
</dbReference>
<dbReference type="InterPro" id="IPR039424">
    <property type="entry name" value="SBP_5"/>
</dbReference>
<dbReference type="GO" id="GO:1904680">
    <property type="term" value="F:peptide transmembrane transporter activity"/>
    <property type="evidence" value="ECO:0007669"/>
    <property type="project" value="TreeGrafter"/>
</dbReference>
<evidence type="ECO:0000256" key="3">
    <source>
        <dbReference type="ARBA" id="ARBA00022729"/>
    </source>
</evidence>
<dbReference type="Gene3D" id="3.10.105.10">
    <property type="entry name" value="Dipeptide-binding Protein, Domain 3"/>
    <property type="match status" value="1"/>
</dbReference>
<dbReference type="GO" id="GO:0015833">
    <property type="term" value="P:peptide transport"/>
    <property type="evidence" value="ECO:0007669"/>
    <property type="project" value="TreeGrafter"/>
</dbReference>
<sequence>MKRKLAVLVMLILATLTLLGVTTDGVLTIAVEKDARSLDPIVVGDNASFQMYIQVFDPLVSVTPNLEIVPSLATWETEDSQTWVFHIREGIKFHNGDLLTADDVVYTFKTVMDPATSSPNFENLKIINSIEKLDHYTVKIVLQYPFAAFLERVFTQPIVNAKVREADPTAYGLKPIGTGPFVVEKWEKNNQLVLIRNENYWMKYPNLAKVIMKPIPEHSVALVNLESGDVDMVMSVLPDDFDRIRKNQKLELQIVPALNYYYLAFNVANTPVSDINVRKAIYMGVDMNAIVKAVLGEAGVRAQSSLSPSSWAYNKEVEKYALTYNPTEAIKLLKEAGYANGFEITIYTPQDTYRRKIAELMQIQLAAIGIKARVESLEWASYLPLIDVGKCSMYMMGWNWLTDPDGLIYDIHHSQIDAWKTGASSYNGTRFYSEVVDKALEDARKISDPAQRKILYGTVQDVIFSNYVHIPLFHRVSMTAINKRVKGYVTNAIEYTFLCTPETNVWVEN</sequence>
<dbReference type="AlphaFoldDB" id="A0A7C1CW50"/>
<accession>A0A7C1CW50</accession>
<dbReference type="Pfam" id="PF00496">
    <property type="entry name" value="SBP_bac_5"/>
    <property type="match status" value="1"/>
</dbReference>
<evidence type="ECO:0000259" key="4">
    <source>
        <dbReference type="Pfam" id="PF00496"/>
    </source>
</evidence>
<dbReference type="GO" id="GO:0042597">
    <property type="term" value="C:periplasmic space"/>
    <property type="evidence" value="ECO:0007669"/>
    <property type="project" value="UniProtKB-ARBA"/>
</dbReference>
<keyword evidence="2" id="KW-0813">Transport</keyword>
<dbReference type="SUPFAM" id="SSF53850">
    <property type="entry name" value="Periplasmic binding protein-like II"/>
    <property type="match status" value="1"/>
</dbReference>
<dbReference type="PIRSF" id="PIRSF002741">
    <property type="entry name" value="MppA"/>
    <property type="match status" value="1"/>
</dbReference>
<dbReference type="InterPro" id="IPR030678">
    <property type="entry name" value="Peptide/Ni-bd"/>
</dbReference>
<name>A0A7C1CW50_9BACT</name>
<dbReference type="Proteomes" id="UP000886198">
    <property type="component" value="Unassembled WGS sequence"/>
</dbReference>
<comment type="similarity">
    <text evidence="1">Belongs to the bacterial solute-binding protein 5 family.</text>
</comment>
<dbReference type="PANTHER" id="PTHR30290:SF9">
    <property type="entry name" value="OLIGOPEPTIDE-BINDING PROTEIN APPA"/>
    <property type="match status" value="1"/>
</dbReference>
<dbReference type="GO" id="GO:0043190">
    <property type="term" value="C:ATP-binding cassette (ABC) transporter complex"/>
    <property type="evidence" value="ECO:0007669"/>
    <property type="project" value="InterPro"/>
</dbReference>
<comment type="caution">
    <text evidence="5">The sequence shown here is derived from an EMBL/GenBank/DDBJ whole genome shotgun (WGS) entry which is preliminary data.</text>
</comment>
<evidence type="ECO:0000313" key="5">
    <source>
        <dbReference type="EMBL" id="HDP78478.1"/>
    </source>
</evidence>
<dbReference type="Gene3D" id="3.40.190.10">
    <property type="entry name" value="Periplasmic binding protein-like II"/>
    <property type="match status" value="1"/>
</dbReference>